<dbReference type="Gene3D" id="3.90.190.20">
    <property type="entry name" value="Mur ligase, C-terminal domain"/>
    <property type="match status" value="1"/>
</dbReference>
<name>A0A4R7ZCZ6_9FIRM</name>
<proteinExistence type="inferred from homology"/>
<dbReference type="GO" id="GO:0005737">
    <property type="term" value="C:cytoplasm"/>
    <property type="evidence" value="ECO:0007669"/>
    <property type="project" value="UniProtKB-SubCell"/>
</dbReference>
<comment type="subcellular location">
    <subcellularLocation>
        <location evidence="2 17 18">Cytoplasm</location>
    </subcellularLocation>
</comment>
<dbReference type="SUPFAM" id="SSF51984">
    <property type="entry name" value="MurCD N-terminal domain"/>
    <property type="match status" value="1"/>
</dbReference>
<evidence type="ECO:0000256" key="11">
    <source>
        <dbReference type="ARBA" id="ARBA00022960"/>
    </source>
</evidence>
<dbReference type="EMBL" id="SODD01000032">
    <property type="protein sequence ID" value="TDW14746.1"/>
    <property type="molecule type" value="Genomic_DNA"/>
</dbReference>
<dbReference type="GO" id="GO:0005524">
    <property type="term" value="F:ATP binding"/>
    <property type="evidence" value="ECO:0007669"/>
    <property type="project" value="UniProtKB-UniRule"/>
</dbReference>
<evidence type="ECO:0000313" key="21">
    <source>
        <dbReference type="EMBL" id="TDW14746.1"/>
    </source>
</evidence>
<dbReference type="SUPFAM" id="SSF53244">
    <property type="entry name" value="MurD-like peptide ligases, peptide-binding domain"/>
    <property type="match status" value="1"/>
</dbReference>
<evidence type="ECO:0000256" key="2">
    <source>
        <dbReference type="ARBA" id="ARBA00004496"/>
    </source>
</evidence>
<keyword evidence="8 17" id="KW-0436">Ligase</keyword>
<dbReference type="SUPFAM" id="SSF53623">
    <property type="entry name" value="MurD-like peptide ligases, catalytic domain"/>
    <property type="match status" value="1"/>
</dbReference>
<comment type="pathway">
    <text evidence="3 17 18">Cell wall biogenesis; peptidoglycan biosynthesis.</text>
</comment>
<keyword evidence="9 17" id="KW-0547">Nucleotide-binding</keyword>
<evidence type="ECO:0000256" key="3">
    <source>
        <dbReference type="ARBA" id="ARBA00004752"/>
    </source>
</evidence>
<reference evidence="21 22" key="1">
    <citation type="submission" date="2019-03" db="EMBL/GenBank/DDBJ databases">
        <title>Genomic Encyclopedia of Type Strains, Phase IV (KMG-IV): sequencing the most valuable type-strain genomes for metagenomic binning, comparative biology and taxonomic classification.</title>
        <authorList>
            <person name="Goeker M."/>
        </authorList>
    </citation>
    <scope>NUCLEOTIDE SEQUENCE [LARGE SCALE GENOMIC DNA]</scope>
    <source>
        <strain evidence="21 22">DSM 28867</strain>
    </source>
</reference>
<evidence type="ECO:0000256" key="17">
    <source>
        <dbReference type="HAMAP-Rule" id="MF_00639"/>
    </source>
</evidence>
<accession>A0A4R7ZCZ6</accession>
<evidence type="ECO:0000256" key="15">
    <source>
        <dbReference type="ARBA" id="ARBA00032324"/>
    </source>
</evidence>
<protein>
    <recommendedName>
        <fullName evidence="6 17">UDP-N-acetylmuramoylalanine--D-glutamate ligase</fullName>
        <ecNumber evidence="5 17">6.3.2.9</ecNumber>
    </recommendedName>
    <alternativeName>
        <fullName evidence="15 17">D-glutamic acid-adding enzyme</fullName>
    </alternativeName>
    <alternativeName>
        <fullName evidence="14 17">UDP-N-acetylmuramoyl-L-alanyl-D-glutamate synthetase</fullName>
    </alternativeName>
</protein>
<evidence type="ECO:0000259" key="19">
    <source>
        <dbReference type="Pfam" id="PF02875"/>
    </source>
</evidence>
<organism evidence="21 22">
    <name type="scientific">Breznakia blatticola</name>
    <dbReference type="NCBI Taxonomy" id="1754012"/>
    <lineage>
        <taxon>Bacteria</taxon>
        <taxon>Bacillati</taxon>
        <taxon>Bacillota</taxon>
        <taxon>Erysipelotrichia</taxon>
        <taxon>Erysipelotrichales</taxon>
        <taxon>Erysipelotrichaceae</taxon>
        <taxon>Breznakia</taxon>
    </lineage>
</organism>
<dbReference type="GO" id="GO:0051301">
    <property type="term" value="P:cell division"/>
    <property type="evidence" value="ECO:0007669"/>
    <property type="project" value="UniProtKB-KW"/>
</dbReference>
<dbReference type="HAMAP" id="MF_00639">
    <property type="entry name" value="MurD"/>
    <property type="match status" value="1"/>
</dbReference>
<keyword evidence="22" id="KW-1185">Reference proteome</keyword>
<feature type="binding site" evidence="17">
    <location>
        <begin position="109"/>
        <end position="115"/>
    </location>
    <ligand>
        <name>ATP</name>
        <dbReference type="ChEBI" id="CHEBI:30616"/>
    </ligand>
</feature>
<keyword evidence="12 17" id="KW-0573">Peptidoglycan synthesis</keyword>
<evidence type="ECO:0000256" key="7">
    <source>
        <dbReference type="ARBA" id="ARBA00022490"/>
    </source>
</evidence>
<dbReference type="OrthoDB" id="9809796at2"/>
<dbReference type="Pfam" id="PF08245">
    <property type="entry name" value="Mur_ligase_M"/>
    <property type="match status" value="1"/>
</dbReference>
<comment type="catalytic activity">
    <reaction evidence="16 17 18">
        <text>UDP-N-acetyl-alpha-D-muramoyl-L-alanine + D-glutamate + ATP = UDP-N-acetyl-alpha-D-muramoyl-L-alanyl-D-glutamate + ADP + phosphate + H(+)</text>
        <dbReference type="Rhea" id="RHEA:16429"/>
        <dbReference type="ChEBI" id="CHEBI:15378"/>
        <dbReference type="ChEBI" id="CHEBI:29986"/>
        <dbReference type="ChEBI" id="CHEBI:30616"/>
        <dbReference type="ChEBI" id="CHEBI:43474"/>
        <dbReference type="ChEBI" id="CHEBI:83898"/>
        <dbReference type="ChEBI" id="CHEBI:83900"/>
        <dbReference type="ChEBI" id="CHEBI:456216"/>
        <dbReference type="EC" id="6.3.2.9"/>
    </reaction>
</comment>
<dbReference type="InterPro" id="IPR036565">
    <property type="entry name" value="Mur-like_cat_sf"/>
</dbReference>
<dbReference type="InterPro" id="IPR004101">
    <property type="entry name" value="Mur_ligase_C"/>
</dbReference>
<dbReference type="InterPro" id="IPR013221">
    <property type="entry name" value="Mur_ligase_cen"/>
</dbReference>
<feature type="domain" description="Mur ligase C-terminal" evidence="19">
    <location>
        <begin position="301"/>
        <end position="409"/>
    </location>
</feature>
<evidence type="ECO:0000256" key="16">
    <source>
        <dbReference type="ARBA" id="ARBA00047632"/>
    </source>
</evidence>
<keyword evidence="11 17" id="KW-0133">Cell shape</keyword>
<gene>
    <name evidence="17" type="primary">murD</name>
    <name evidence="21" type="ORF">EDD63_1322</name>
</gene>
<dbReference type="AlphaFoldDB" id="A0A4R7ZCZ6"/>
<evidence type="ECO:0000256" key="14">
    <source>
        <dbReference type="ARBA" id="ARBA00030398"/>
    </source>
</evidence>
<dbReference type="Gene3D" id="3.40.1190.10">
    <property type="entry name" value="Mur-like, catalytic domain"/>
    <property type="match status" value="1"/>
</dbReference>
<evidence type="ECO:0000256" key="10">
    <source>
        <dbReference type="ARBA" id="ARBA00022840"/>
    </source>
</evidence>
<keyword evidence="17 18" id="KW-0132">Cell division</keyword>
<dbReference type="PANTHER" id="PTHR43692">
    <property type="entry name" value="UDP-N-ACETYLMURAMOYLALANINE--D-GLUTAMATE LIGASE"/>
    <property type="match status" value="1"/>
</dbReference>
<dbReference type="InterPro" id="IPR036615">
    <property type="entry name" value="Mur_ligase_C_dom_sf"/>
</dbReference>
<evidence type="ECO:0000256" key="8">
    <source>
        <dbReference type="ARBA" id="ARBA00022598"/>
    </source>
</evidence>
<dbReference type="GO" id="GO:0071555">
    <property type="term" value="P:cell wall organization"/>
    <property type="evidence" value="ECO:0007669"/>
    <property type="project" value="UniProtKB-KW"/>
</dbReference>
<evidence type="ECO:0000256" key="6">
    <source>
        <dbReference type="ARBA" id="ARBA00015655"/>
    </source>
</evidence>
<keyword evidence="7 17" id="KW-0963">Cytoplasm</keyword>
<dbReference type="Gene3D" id="3.40.50.720">
    <property type="entry name" value="NAD(P)-binding Rossmann-like Domain"/>
    <property type="match status" value="1"/>
</dbReference>
<dbReference type="PANTHER" id="PTHR43692:SF1">
    <property type="entry name" value="UDP-N-ACETYLMURAMOYLALANINE--D-GLUTAMATE LIGASE"/>
    <property type="match status" value="1"/>
</dbReference>
<evidence type="ECO:0000256" key="13">
    <source>
        <dbReference type="ARBA" id="ARBA00023316"/>
    </source>
</evidence>
<comment type="similarity">
    <text evidence="4 17">Belongs to the MurCDEF family.</text>
</comment>
<dbReference type="InterPro" id="IPR005762">
    <property type="entry name" value="MurD"/>
</dbReference>
<evidence type="ECO:0000256" key="18">
    <source>
        <dbReference type="RuleBase" id="RU003664"/>
    </source>
</evidence>
<dbReference type="GO" id="GO:0009252">
    <property type="term" value="P:peptidoglycan biosynthetic process"/>
    <property type="evidence" value="ECO:0007669"/>
    <property type="project" value="UniProtKB-UniRule"/>
</dbReference>
<evidence type="ECO:0000256" key="12">
    <source>
        <dbReference type="ARBA" id="ARBA00022984"/>
    </source>
</evidence>
<dbReference type="NCBIfam" id="TIGR01087">
    <property type="entry name" value="murD"/>
    <property type="match status" value="1"/>
</dbReference>
<keyword evidence="17 18" id="KW-0131">Cell cycle</keyword>
<dbReference type="Proteomes" id="UP000294743">
    <property type="component" value="Unassembled WGS sequence"/>
</dbReference>
<dbReference type="GO" id="GO:0008764">
    <property type="term" value="F:UDP-N-acetylmuramoylalanine-D-glutamate ligase activity"/>
    <property type="evidence" value="ECO:0007669"/>
    <property type="project" value="UniProtKB-UniRule"/>
</dbReference>
<evidence type="ECO:0000256" key="5">
    <source>
        <dbReference type="ARBA" id="ARBA00012212"/>
    </source>
</evidence>
<evidence type="ECO:0000256" key="1">
    <source>
        <dbReference type="ARBA" id="ARBA00002734"/>
    </source>
</evidence>
<keyword evidence="13 17" id="KW-0961">Cell wall biogenesis/degradation</keyword>
<comment type="function">
    <text evidence="1 17 18">Cell wall formation. Catalyzes the addition of glutamate to the nucleotide precursor UDP-N-acetylmuramoyl-L-alanine (UMA).</text>
</comment>
<feature type="domain" description="Mur ligase central" evidence="20">
    <location>
        <begin position="107"/>
        <end position="279"/>
    </location>
</feature>
<evidence type="ECO:0000256" key="4">
    <source>
        <dbReference type="ARBA" id="ARBA00010416"/>
    </source>
</evidence>
<dbReference type="Pfam" id="PF02875">
    <property type="entry name" value="Mur_ligase_C"/>
    <property type="match status" value="1"/>
</dbReference>
<evidence type="ECO:0000313" key="22">
    <source>
        <dbReference type="Proteomes" id="UP000294743"/>
    </source>
</evidence>
<evidence type="ECO:0000259" key="20">
    <source>
        <dbReference type="Pfam" id="PF08245"/>
    </source>
</evidence>
<sequence>MNKVLVIGAARSGIAVSKLLKQHQYEVILTDQNQIKEKVELEALGIQVFDQGHPESLKEMDYDFIVKNPGIPYHVDFVAYFVKQNTPIYTEIEIGYRFAKHFTYGAITGTNGKTTTVTMLYEILKAHSTSFVAGNIGIPLSEVVLQHENATANIALELSNFQLLGVDTFKAKVSCVTNLSPDHLDYMDGVASYYQSKMKIYEHADPDAYFLRNLDDAQVVEYAKNIPCRVLDYSLDKETDIYLQANQVYYHDVKLFDTNSLQVVGKHNISNAMVASAMAYLMGVDTTTIQNVLASFKGVEHRLEYVTSINDIRFFNDSKATNPEAVVPALEAFDKNIILLAGGYDKKLSFDILKAYDDRVKMCFSFGQTKHAFKDIFTNTHECETMQQAVHEAYAIAKPGDVILLSPACASYDQFTSYEQRGELFKECVHELLGERK</sequence>
<dbReference type="RefSeq" id="WP_134170386.1">
    <property type="nucleotide sequence ID" value="NZ_SODD01000032.1"/>
</dbReference>
<dbReference type="EC" id="6.3.2.9" evidence="5 17"/>
<dbReference type="GO" id="GO:0008360">
    <property type="term" value="P:regulation of cell shape"/>
    <property type="evidence" value="ECO:0007669"/>
    <property type="project" value="UniProtKB-KW"/>
</dbReference>
<evidence type="ECO:0000256" key="9">
    <source>
        <dbReference type="ARBA" id="ARBA00022741"/>
    </source>
</evidence>
<comment type="caution">
    <text evidence="21">The sequence shown here is derived from an EMBL/GenBank/DDBJ whole genome shotgun (WGS) entry which is preliminary data.</text>
</comment>
<keyword evidence="10 17" id="KW-0067">ATP-binding</keyword>
<dbReference type="UniPathway" id="UPA00219"/>